<gene>
    <name evidence="3" type="ORF">O6P32_01895</name>
</gene>
<organism evidence="3 4">
    <name type="scientific">Phocaeicola acetigenes</name>
    <dbReference type="NCBI Taxonomy" id="3016083"/>
    <lineage>
        <taxon>Bacteria</taxon>
        <taxon>Pseudomonadati</taxon>
        <taxon>Bacteroidota</taxon>
        <taxon>Bacteroidia</taxon>
        <taxon>Bacteroidales</taxon>
        <taxon>Bacteroidaceae</taxon>
        <taxon>Phocaeicola</taxon>
    </lineage>
</organism>
<accession>A0ABT4PEH2</accession>
<dbReference type="Pfam" id="PF08800">
    <property type="entry name" value="BT4734-like_N"/>
    <property type="match status" value="1"/>
</dbReference>
<evidence type="ECO:0000259" key="2">
    <source>
        <dbReference type="Pfam" id="PF08800"/>
    </source>
</evidence>
<evidence type="ECO:0000313" key="4">
    <source>
        <dbReference type="Proteomes" id="UP001141933"/>
    </source>
</evidence>
<feature type="domain" description="Virulence-associated protein E-like" evidence="1">
    <location>
        <begin position="389"/>
        <end position="604"/>
    </location>
</feature>
<dbReference type="InterPro" id="IPR014907">
    <property type="entry name" value="BT4734-like_N"/>
</dbReference>
<protein>
    <submittedName>
        <fullName evidence="3">VapE family protein</fullName>
    </submittedName>
</protein>
<feature type="domain" description="BT4734-like N-terminal" evidence="2">
    <location>
        <begin position="57"/>
        <end position="185"/>
    </location>
</feature>
<name>A0ABT4PEH2_9BACT</name>
<sequence length="706" mass="81052">MNQITLSLFRGYADTCPVETTLSEIVRIIREDSSVRDRTEKHRYYLSQGNTKAASREKASCPCFAVAVRFRGGKQLAHICGWTGLGMVDIDHIPADRLAEVREKVVSDAHTHLCYTTVSGQGLRILYRLNLPEGFGESSEAVSVYRNTFLSVCRYYTGLTGCECDLACKNATRLSGLAHDSEVYFHPEVTAFETEKVQEGAKKRNYRLERAVTLAGRRLHKEGIEFVPGHHNEYVMRMGYLFNEYGIPIEESVEWAKVKFAAYDGDIEAIFRSCYADESKFGKKQLNPDRENGKSMRPKYASVREIECFLDGQASFRHNTITGYCECLPRNAEEGTEYVELTDRYVNSLWRRMCNEGMTVNLNDLRNVLQSEYVRPYNPFEEYFSALPEWDGTTDHIRLLTDTVHVCRGEQEVFAEYFKKWLVAAVASLLDAATINHVILVLVGPQGCYKTTWLSRLLPENLQRYFHIKSNYNRVTKDDLFGLSEFALVCLEEIDEMKPSELSRLKAMSTMPHISERQAYGHFKEFRTHISSFCGTTNKMQFLNDPTGERRWLPFEVAEIDNPFLHPVDYEGIYAQAYALWKGGYRFWFTEQEIETVNRRNVEFKTPDLENDLIFTCFRCPLPGEECDFVTVADVLARIGGGLKNPLSPTKVGIIMRKAGFQPVRIGNKRGYRAVVLSEEEIRRNRKAMARYTAPLPDDEEKDLFD</sequence>
<dbReference type="Proteomes" id="UP001141933">
    <property type="component" value="Unassembled WGS sequence"/>
</dbReference>
<dbReference type="PANTHER" id="PTHR34985">
    <property type="entry name" value="SLR0554 PROTEIN"/>
    <property type="match status" value="1"/>
</dbReference>
<dbReference type="InterPro" id="IPR007936">
    <property type="entry name" value="VapE-like_dom"/>
</dbReference>
<proteinExistence type="predicted"/>
<evidence type="ECO:0000313" key="3">
    <source>
        <dbReference type="EMBL" id="MCZ8371457.1"/>
    </source>
</evidence>
<dbReference type="Pfam" id="PF05272">
    <property type="entry name" value="VapE-like_dom"/>
    <property type="match status" value="1"/>
</dbReference>
<keyword evidence="4" id="KW-1185">Reference proteome</keyword>
<evidence type="ECO:0000259" key="1">
    <source>
        <dbReference type="Pfam" id="PF05272"/>
    </source>
</evidence>
<reference evidence="3" key="1">
    <citation type="submission" date="2022-12" db="EMBL/GenBank/DDBJ databases">
        <title>Phocaeicola acetigenes sp. nov., isolated feces from a healthy human.</title>
        <authorList>
            <person name="Do H."/>
            <person name="Ha Y.B."/>
            <person name="Kim J.-S."/>
            <person name="Suh M.K."/>
            <person name="Kim H.S."/>
            <person name="Lee J.-S."/>
        </authorList>
    </citation>
    <scope>NUCLEOTIDE SEQUENCE</scope>
    <source>
        <strain evidence="3">KGMB11183</strain>
    </source>
</reference>
<dbReference type="PANTHER" id="PTHR34985:SF1">
    <property type="entry name" value="SLR0554 PROTEIN"/>
    <property type="match status" value="1"/>
</dbReference>
<dbReference type="RefSeq" id="WP_269876482.1">
    <property type="nucleotide sequence ID" value="NZ_JAPZVM010000001.1"/>
</dbReference>
<comment type="caution">
    <text evidence="3">The sequence shown here is derived from an EMBL/GenBank/DDBJ whole genome shotgun (WGS) entry which is preliminary data.</text>
</comment>
<dbReference type="EMBL" id="JAPZVM010000001">
    <property type="protein sequence ID" value="MCZ8371457.1"/>
    <property type="molecule type" value="Genomic_DNA"/>
</dbReference>